<proteinExistence type="predicted"/>
<organism evidence="2 3">
    <name type="scientific">Dysgonomonas hofstadii</name>
    <dbReference type="NCBI Taxonomy" id="637886"/>
    <lineage>
        <taxon>Bacteria</taxon>
        <taxon>Pseudomonadati</taxon>
        <taxon>Bacteroidota</taxon>
        <taxon>Bacteroidia</taxon>
        <taxon>Bacteroidales</taxon>
        <taxon>Dysgonomonadaceae</taxon>
        <taxon>Dysgonomonas</taxon>
    </lineage>
</organism>
<dbReference type="Gene3D" id="3.10.450.50">
    <property type="match status" value="1"/>
</dbReference>
<reference evidence="2 3" key="1">
    <citation type="submission" date="2020-08" db="EMBL/GenBank/DDBJ databases">
        <title>Genomic Encyclopedia of Type Strains, Phase IV (KMG-IV): sequencing the most valuable type-strain genomes for metagenomic binning, comparative biology and taxonomic classification.</title>
        <authorList>
            <person name="Goeker M."/>
        </authorList>
    </citation>
    <scope>NUCLEOTIDE SEQUENCE [LARGE SCALE GENOMIC DNA]</scope>
    <source>
        <strain evidence="2 3">DSM 104969</strain>
    </source>
</reference>
<protein>
    <submittedName>
        <fullName evidence="2">Ketosteroid isomerase-like protein</fullName>
    </submittedName>
</protein>
<accession>A0A840CTF9</accession>
<dbReference type="InterPro" id="IPR032710">
    <property type="entry name" value="NTF2-like_dom_sf"/>
</dbReference>
<evidence type="ECO:0000313" key="3">
    <source>
        <dbReference type="Proteomes" id="UP000555103"/>
    </source>
</evidence>
<dbReference type="Pfam" id="PF14534">
    <property type="entry name" value="DUF4440"/>
    <property type="match status" value="1"/>
</dbReference>
<sequence>MEQEIIACEEKFLQALRNSDSKGLLEMIHDEVIYNHPSGEVWTKEMDLDDFKAANPKIEQLDCLERKIEIFGDTAIVSTALYLKGIFGGHQIEGKSRFLRTWKKFADGWKIIAAAQNQL</sequence>
<name>A0A840CTF9_9BACT</name>
<evidence type="ECO:0000259" key="1">
    <source>
        <dbReference type="Pfam" id="PF14534"/>
    </source>
</evidence>
<dbReference type="SUPFAM" id="SSF54427">
    <property type="entry name" value="NTF2-like"/>
    <property type="match status" value="1"/>
</dbReference>
<feature type="domain" description="DUF4440" evidence="1">
    <location>
        <begin position="5"/>
        <end position="111"/>
    </location>
</feature>
<dbReference type="AlphaFoldDB" id="A0A840CTF9"/>
<keyword evidence="2" id="KW-0413">Isomerase</keyword>
<dbReference type="Proteomes" id="UP000555103">
    <property type="component" value="Unassembled WGS sequence"/>
</dbReference>
<dbReference type="RefSeq" id="WP_183305927.1">
    <property type="nucleotide sequence ID" value="NZ_JACIEP010000002.1"/>
</dbReference>
<dbReference type="GO" id="GO:0016853">
    <property type="term" value="F:isomerase activity"/>
    <property type="evidence" value="ECO:0007669"/>
    <property type="project" value="UniProtKB-KW"/>
</dbReference>
<comment type="caution">
    <text evidence="2">The sequence shown here is derived from an EMBL/GenBank/DDBJ whole genome shotgun (WGS) entry which is preliminary data.</text>
</comment>
<evidence type="ECO:0000313" key="2">
    <source>
        <dbReference type="EMBL" id="MBB4035003.1"/>
    </source>
</evidence>
<dbReference type="InterPro" id="IPR027843">
    <property type="entry name" value="DUF4440"/>
</dbReference>
<dbReference type="EMBL" id="JACIEP010000002">
    <property type="protein sequence ID" value="MBB4035003.1"/>
    <property type="molecule type" value="Genomic_DNA"/>
</dbReference>
<gene>
    <name evidence="2" type="ORF">GGR21_000890</name>
</gene>
<keyword evidence="3" id="KW-1185">Reference proteome</keyword>